<dbReference type="RefSeq" id="WP_048552169.1">
    <property type="nucleotide sequence ID" value="NZ_HF570958.1"/>
</dbReference>
<dbReference type="InterPro" id="IPR012349">
    <property type="entry name" value="Split_barrel_FMN-bd"/>
</dbReference>
<name>A0A077M1I4_9MICO</name>
<protein>
    <recommendedName>
        <fullName evidence="3">Nitroreductase</fullName>
    </recommendedName>
</protein>
<dbReference type="InterPro" id="IPR004378">
    <property type="entry name" value="F420H2_quin_Rdtase"/>
</dbReference>
<sequence length="167" mass="17998">MTSSAAASNPTARDLATRYVPAAGRLDRWTNAVAAWLTRHGLSLKGSRILAVRGRSSGQWRTTPVNVLALGGRRYLVAPRGHTQWVRNLRIAGSGELRLGRRVEAFTATELPDADKLPVLRAYLEAWGWEVGRFFEGLTKDATDAQLAAVAAGFPVFRIAAVSGTAA</sequence>
<dbReference type="EMBL" id="CAJB01000412">
    <property type="protein sequence ID" value="CCH80158.1"/>
    <property type="molecule type" value="Genomic_DNA"/>
</dbReference>
<gene>
    <name evidence="1" type="ORF">BN12_780007</name>
</gene>
<keyword evidence="2" id="KW-1185">Reference proteome</keyword>
<evidence type="ECO:0008006" key="3">
    <source>
        <dbReference type="Google" id="ProtNLM"/>
    </source>
</evidence>
<dbReference type="STRING" id="1194083.BN12_780007"/>
<dbReference type="AlphaFoldDB" id="A0A077M1I4"/>
<proteinExistence type="predicted"/>
<dbReference type="OrthoDB" id="5186446at2"/>
<dbReference type="Pfam" id="PF04075">
    <property type="entry name" value="F420H2_quin_red"/>
    <property type="match status" value="1"/>
</dbReference>
<dbReference type="Proteomes" id="UP000035721">
    <property type="component" value="Unassembled WGS sequence"/>
</dbReference>
<accession>A0A077M1I4</accession>
<evidence type="ECO:0000313" key="2">
    <source>
        <dbReference type="Proteomes" id="UP000035721"/>
    </source>
</evidence>
<comment type="caution">
    <text evidence="1">The sequence shown here is derived from an EMBL/GenBank/DDBJ whole genome shotgun (WGS) entry which is preliminary data.</text>
</comment>
<dbReference type="Gene3D" id="2.30.110.10">
    <property type="entry name" value="Electron Transport, Fmn-binding Protein, Chain A"/>
    <property type="match status" value="1"/>
</dbReference>
<reference evidence="1 2" key="1">
    <citation type="journal article" date="2013" name="ISME J.">
        <title>A metabolic model for members of the genus Tetrasphaera involved in enhanced biological phosphorus removal.</title>
        <authorList>
            <person name="Kristiansen R."/>
            <person name="Nguyen H.T.T."/>
            <person name="Saunders A.M."/>
            <person name="Nielsen J.L."/>
            <person name="Wimmer R."/>
            <person name="Le V.Q."/>
            <person name="McIlroy S.J."/>
            <person name="Petrovski S."/>
            <person name="Seviour R.J."/>
            <person name="Calteau A."/>
            <person name="Nielsen K.L."/>
            <person name="Nielsen P.H."/>
        </authorList>
    </citation>
    <scope>NUCLEOTIDE SEQUENCE [LARGE SCALE GENOMIC DNA]</scope>
    <source>
        <strain evidence="1 2">T1-X7</strain>
    </source>
</reference>
<dbReference type="GO" id="GO:0016491">
    <property type="term" value="F:oxidoreductase activity"/>
    <property type="evidence" value="ECO:0007669"/>
    <property type="project" value="InterPro"/>
</dbReference>
<evidence type="ECO:0000313" key="1">
    <source>
        <dbReference type="EMBL" id="CCH80158.1"/>
    </source>
</evidence>
<organism evidence="1 2">
    <name type="scientific">Nostocoides japonicum T1-X7</name>
    <dbReference type="NCBI Taxonomy" id="1194083"/>
    <lineage>
        <taxon>Bacteria</taxon>
        <taxon>Bacillati</taxon>
        <taxon>Actinomycetota</taxon>
        <taxon>Actinomycetes</taxon>
        <taxon>Micrococcales</taxon>
        <taxon>Intrasporangiaceae</taxon>
        <taxon>Nostocoides</taxon>
    </lineage>
</organism>